<dbReference type="RefSeq" id="WP_188481524.1">
    <property type="nucleotide sequence ID" value="NZ_BMFC01000003.1"/>
</dbReference>
<dbReference type="PRINTS" id="PR00598">
    <property type="entry name" value="HTHMARR"/>
</dbReference>
<dbReference type="EMBL" id="BMFC01000003">
    <property type="protein sequence ID" value="GGC00316.1"/>
    <property type="molecule type" value="Genomic_DNA"/>
</dbReference>
<comment type="caution">
    <text evidence="2">The sequence shown here is derived from an EMBL/GenBank/DDBJ whole genome shotgun (WGS) entry which is preliminary data.</text>
</comment>
<dbReference type="PROSITE" id="PS50995">
    <property type="entry name" value="HTH_MARR_2"/>
    <property type="match status" value="1"/>
</dbReference>
<dbReference type="InterPro" id="IPR036388">
    <property type="entry name" value="WH-like_DNA-bd_sf"/>
</dbReference>
<dbReference type="InterPro" id="IPR039422">
    <property type="entry name" value="MarR/SlyA-like"/>
</dbReference>
<reference evidence="3" key="1">
    <citation type="journal article" date="2019" name="Int. J. Syst. Evol. Microbiol.">
        <title>The Global Catalogue of Microorganisms (GCM) 10K type strain sequencing project: providing services to taxonomists for standard genome sequencing and annotation.</title>
        <authorList>
            <consortium name="The Broad Institute Genomics Platform"/>
            <consortium name="The Broad Institute Genome Sequencing Center for Infectious Disease"/>
            <person name="Wu L."/>
            <person name="Ma J."/>
        </authorList>
    </citation>
    <scope>NUCLEOTIDE SEQUENCE [LARGE SCALE GENOMIC DNA]</scope>
    <source>
        <strain evidence="3">CGMCC 1.12478</strain>
    </source>
</reference>
<dbReference type="PANTHER" id="PTHR33164">
    <property type="entry name" value="TRANSCRIPTIONAL REGULATOR, MARR FAMILY"/>
    <property type="match status" value="1"/>
</dbReference>
<dbReference type="Pfam" id="PF12802">
    <property type="entry name" value="MarR_2"/>
    <property type="match status" value="1"/>
</dbReference>
<dbReference type="InterPro" id="IPR036390">
    <property type="entry name" value="WH_DNA-bd_sf"/>
</dbReference>
<gene>
    <name evidence="2" type="ORF">GCM10011363_16180</name>
</gene>
<dbReference type="Gene3D" id="1.10.10.10">
    <property type="entry name" value="Winged helix-like DNA-binding domain superfamily/Winged helix DNA-binding domain"/>
    <property type="match status" value="1"/>
</dbReference>
<keyword evidence="3" id="KW-1185">Reference proteome</keyword>
<dbReference type="SUPFAM" id="SSF46785">
    <property type="entry name" value="Winged helix' DNA-binding domain"/>
    <property type="match status" value="1"/>
</dbReference>
<feature type="domain" description="HTH marR-type" evidence="1">
    <location>
        <begin position="13"/>
        <end position="142"/>
    </location>
</feature>
<accession>A0ABQ1KKC7</accession>
<dbReference type="SMART" id="SM00347">
    <property type="entry name" value="HTH_MARR"/>
    <property type="match status" value="1"/>
</dbReference>
<proteinExistence type="predicted"/>
<evidence type="ECO:0000313" key="3">
    <source>
        <dbReference type="Proteomes" id="UP000645462"/>
    </source>
</evidence>
<dbReference type="Proteomes" id="UP000645462">
    <property type="component" value="Unassembled WGS sequence"/>
</dbReference>
<protein>
    <submittedName>
        <fullName evidence="2">MarR family transcriptional regulator</fullName>
    </submittedName>
</protein>
<dbReference type="PANTHER" id="PTHR33164:SF99">
    <property type="entry name" value="MARR FAMILY REGULATORY PROTEIN"/>
    <property type="match status" value="1"/>
</dbReference>
<dbReference type="InterPro" id="IPR000835">
    <property type="entry name" value="HTH_MarR-typ"/>
</dbReference>
<evidence type="ECO:0000259" key="1">
    <source>
        <dbReference type="PROSITE" id="PS50995"/>
    </source>
</evidence>
<name>A0ABQ1KKC7_9RHOB</name>
<sequence length="163" mass="18148">MTPDDFQLSTFLPYRLAVLTERVSRRLAVEYGRTHGLAVAEWRVLVHLLRCGAVSIRDIHTCVSLEKPRVSRAVTRLEAEGLVAKTAGSGDGRLVSISLTTAGRRALADIIPEATRLERQLTDAVSPDELAIFYRVMERMHAVLDSDPEAKPRTPMDLERLEA</sequence>
<evidence type="ECO:0000313" key="2">
    <source>
        <dbReference type="EMBL" id="GGC00316.1"/>
    </source>
</evidence>
<organism evidence="2 3">
    <name type="scientific">Marivita lacus</name>
    <dbReference type="NCBI Taxonomy" id="1323742"/>
    <lineage>
        <taxon>Bacteria</taxon>
        <taxon>Pseudomonadati</taxon>
        <taxon>Pseudomonadota</taxon>
        <taxon>Alphaproteobacteria</taxon>
        <taxon>Rhodobacterales</taxon>
        <taxon>Roseobacteraceae</taxon>
        <taxon>Marivita</taxon>
    </lineage>
</organism>